<feature type="region of interest" description="Disordered" evidence="1">
    <location>
        <begin position="141"/>
        <end position="172"/>
    </location>
</feature>
<dbReference type="PANTHER" id="PTHR16537">
    <property type="entry name" value="SJOEGREN SYNDROME/SCLERODERMA AUTOANTIGEN 1"/>
    <property type="match status" value="1"/>
</dbReference>
<dbReference type="GeneTree" id="ENSGT00390000013169"/>
<reference evidence="3" key="2">
    <citation type="submission" date="2021-03" db="UniProtKB">
        <authorList>
            <consortium name="Ensembl"/>
        </authorList>
    </citation>
    <scope>IDENTIFICATION</scope>
</reference>
<reference evidence="3" key="1">
    <citation type="journal article" date="2010" name="Science">
        <title>The genome of the Western clawed frog Xenopus tropicalis.</title>
        <authorList>
            <person name="Hellsten U."/>
            <person name="Harland R.M."/>
            <person name="Gilchrist M.J."/>
            <person name="Hendrix D."/>
            <person name="Jurka J."/>
            <person name="Kapitonov V."/>
            <person name="Ovcharenko I."/>
            <person name="Putnam N.H."/>
            <person name="Shu S."/>
            <person name="Taher L."/>
            <person name="Blitz I.L."/>
            <person name="Blumberg B."/>
            <person name="Dichmann D.S."/>
            <person name="Dubchak I."/>
            <person name="Amaya E."/>
            <person name="Detter J.C."/>
            <person name="Fletcher R."/>
            <person name="Gerhard D.S."/>
            <person name="Goodstein D."/>
            <person name="Graves T."/>
            <person name="Grigoriev I.V."/>
            <person name="Grimwood J."/>
            <person name="Kawashima T."/>
            <person name="Lindquist E."/>
            <person name="Lucas S.M."/>
            <person name="Mead P.E."/>
            <person name="Mitros T."/>
            <person name="Ogino H."/>
            <person name="Ohta Y."/>
            <person name="Poliakov A.V."/>
            <person name="Pollet N."/>
            <person name="Robert J."/>
            <person name="Salamov A."/>
            <person name="Sater A.K."/>
            <person name="Schmutz J."/>
            <person name="Terry A."/>
            <person name="Vize P.D."/>
            <person name="Warren W.C."/>
            <person name="Wells D."/>
            <person name="Wills A."/>
            <person name="Wilson R.K."/>
            <person name="Zimmerman L.B."/>
            <person name="Zorn A.M."/>
            <person name="Grainger R."/>
            <person name="Grammer T."/>
            <person name="Khokha M.K."/>
            <person name="Richardson P.M."/>
            <person name="Rokhsar D.S."/>
        </authorList>
    </citation>
    <scope>NUCLEOTIDE SEQUENCE [LARGE SCALE GENOMIC DNA]</scope>
    <source>
        <strain evidence="3">Nigerian</strain>
    </source>
</reference>
<dbReference type="InterPro" id="IPR009563">
    <property type="entry name" value="SSSCA1"/>
</dbReference>
<dbReference type="InParanoid" id="A0A803J4I9"/>
<proteinExistence type="predicted"/>
<dbReference type="AlphaFoldDB" id="A0A803J4I9"/>
<feature type="signal peptide" evidence="2">
    <location>
        <begin position="1"/>
        <end position="21"/>
    </location>
</feature>
<evidence type="ECO:0000256" key="2">
    <source>
        <dbReference type="SAM" id="SignalP"/>
    </source>
</evidence>
<dbReference type="Pfam" id="PF06677">
    <property type="entry name" value="Auto_anti-p27"/>
    <property type="match status" value="1"/>
</dbReference>
<dbReference type="PANTHER" id="PTHR16537:SF1">
    <property type="entry name" value="PROTEIN ZNRD2"/>
    <property type="match status" value="1"/>
</dbReference>
<gene>
    <name evidence="3" type="primary">znrd2</name>
</gene>
<sequence length="230" mass="25465">MVCVFLCIFVVVCILIGLCISSRTLVVIDTTRSYTHSGPTTSMALQGDDDSWSPPSESDLKILRARREHQDRISRLMGDYLLKGYRMLGDSCDTCGTILLQDKQKKLLCISCQELDSDTEKDNPVLNHQAALSQVRERQLCHPPCQENPPTDEVQPVSMPKPKSDSSPVKPDSILPSTDAIVLAESAVLDKLCWASHQLQATSSVEYSSQLCSLIGSCAQSLRFLRDLKH</sequence>
<name>A0A803J4I9_XENTR</name>
<organism evidence="3">
    <name type="scientific">Xenopus tropicalis</name>
    <name type="common">Western clawed frog</name>
    <name type="synonym">Silurana tropicalis</name>
    <dbReference type="NCBI Taxonomy" id="8364"/>
    <lineage>
        <taxon>Eukaryota</taxon>
        <taxon>Metazoa</taxon>
        <taxon>Chordata</taxon>
        <taxon>Craniata</taxon>
        <taxon>Vertebrata</taxon>
        <taxon>Euteleostomi</taxon>
        <taxon>Amphibia</taxon>
        <taxon>Batrachia</taxon>
        <taxon>Anura</taxon>
        <taxon>Pipoidea</taxon>
        <taxon>Pipidae</taxon>
        <taxon>Xenopodinae</taxon>
        <taxon>Xenopus</taxon>
        <taxon>Silurana</taxon>
    </lineage>
</organism>
<accession>A0A803J4I9</accession>
<evidence type="ECO:0000313" key="3">
    <source>
        <dbReference type="Ensembl" id="ENSXETP00000102760"/>
    </source>
</evidence>
<dbReference type="FunCoup" id="A0A803J4I9">
    <property type="interactions" value="1030"/>
</dbReference>
<protein>
    <submittedName>
        <fullName evidence="3">Zinc ribbon domain containing 2</fullName>
    </submittedName>
</protein>
<keyword evidence="2" id="KW-0732">Signal</keyword>
<feature type="compositionally biased region" description="Low complexity" evidence="1">
    <location>
        <begin position="156"/>
        <end position="172"/>
    </location>
</feature>
<dbReference type="Ensembl" id="ENSXETT00000116810">
    <property type="protein sequence ID" value="ENSXETP00000102760"/>
    <property type="gene ID" value="ENSXETG00000045389"/>
</dbReference>
<dbReference type="InterPro" id="IPR051888">
    <property type="entry name" value="UPF0148_domain"/>
</dbReference>
<feature type="chain" id="PRO_5030802131" evidence="2">
    <location>
        <begin position="22"/>
        <end position="230"/>
    </location>
</feature>
<evidence type="ECO:0000256" key="1">
    <source>
        <dbReference type="SAM" id="MobiDB-lite"/>
    </source>
</evidence>